<dbReference type="PANTHER" id="PTHR34301">
    <property type="entry name" value="DNA-BINDING PROTEIN-RELATED"/>
    <property type="match status" value="1"/>
</dbReference>
<accession>A0A3N6PCH8</accession>
<dbReference type="Pfam" id="PF20703">
    <property type="entry name" value="nSTAND1"/>
    <property type="match status" value="1"/>
</dbReference>
<dbReference type="InterPro" id="IPR049052">
    <property type="entry name" value="nSTAND1"/>
</dbReference>
<evidence type="ECO:0000259" key="1">
    <source>
        <dbReference type="Pfam" id="PF20703"/>
    </source>
</evidence>
<keyword evidence="2" id="KW-0067">ATP-binding</keyword>
<keyword evidence="3" id="KW-1185">Reference proteome</keyword>
<dbReference type="EMBL" id="RCBY01000395">
    <property type="protein sequence ID" value="RQH21153.1"/>
    <property type="molecule type" value="Genomic_DNA"/>
</dbReference>
<organism evidence="2 3">
    <name type="scientific">Okeania hirsuta</name>
    <dbReference type="NCBI Taxonomy" id="1458930"/>
    <lineage>
        <taxon>Bacteria</taxon>
        <taxon>Bacillati</taxon>
        <taxon>Cyanobacteriota</taxon>
        <taxon>Cyanophyceae</taxon>
        <taxon>Oscillatoriophycideae</taxon>
        <taxon>Oscillatoriales</taxon>
        <taxon>Microcoleaceae</taxon>
        <taxon>Okeania</taxon>
    </lineage>
</organism>
<dbReference type="SUPFAM" id="SSF52540">
    <property type="entry name" value="P-loop containing nucleoside triphosphate hydrolases"/>
    <property type="match status" value="1"/>
</dbReference>
<dbReference type="InterPro" id="IPR027417">
    <property type="entry name" value="P-loop_NTPase"/>
</dbReference>
<comment type="caution">
    <text evidence="2">The sequence shown here is derived from an EMBL/GenBank/DDBJ whole genome shotgun (WGS) entry which is preliminary data.</text>
</comment>
<dbReference type="Proteomes" id="UP000269154">
    <property type="component" value="Unassembled WGS sequence"/>
</dbReference>
<keyword evidence="2" id="KW-0547">Nucleotide-binding</keyword>
<gene>
    <name evidence="2" type="ORF">D5R40_31585</name>
</gene>
<dbReference type="RefSeq" id="WP_124143933.1">
    <property type="nucleotide sequence ID" value="NZ_CAWOKI010000375.1"/>
</dbReference>
<feature type="domain" description="Novel STAND NTPase 1" evidence="1">
    <location>
        <begin position="51"/>
        <end position="285"/>
    </location>
</feature>
<dbReference type="AlphaFoldDB" id="A0A3N6PCH8"/>
<sequence>MRDRFILIPIPLTAVEKSLREEKESSGLLAEYTERYLLGADIFDDRNAIGDTLTFFGRGELLQRLEENLRRGQGIGIFGLRKSGKTSLLLQLGFAMRENPLVHIDLQTYGSKPHYGAELFNQILSKLFQLIESRSAKMVSHPKLFESDRPAAHLTTEFTEQLQSLTQQLSQLGYQLPILIFLDEIERIIPTETDAKERAEECNAFFGALRAVSQEKRSLSLLVADVHPDINRINQWQQSNVPTNPVFNFFKEIFVVPFSVDETTRMLTDIGNLMGITFDEETQSEIHIRSGGHPFVSRQLASLLCKKVAKENENNIQFADAQRYLSKPFTYSGVLKNYCKIFGAT</sequence>
<evidence type="ECO:0000313" key="2">
    <source>
        <dbReference type="EMBL" id="RQH21153.1"/>
    </source>
</evidence>
<proteinExistence type="predicted"/>
<dbReference type="Gene3D" id="3.40.50.300">
    <property type="entry name" value="P-loop containing nucleotide triphosphate hydrolases"/>
    <property type="match status" value="1"/>
</dbReference>
<reference evidence="2 3" key="1">
    <citation type="journal article" date="2018" name="ACS Chem. Biol.">
        <title>Ketoreductase domain dysfunction expands chemodiversity: malyngamide biosynthesis in the cyanobacterium Okeania hirsuta.</title>
        <authorList>
            <person name="Moss N.A."/>
            <person name="Leao T."/>
            <person name="Rankin M."/>
            <person name="McCullough T.M."/>
            <person name="Qu P."/>
            <person name="Korobeynikov A."/>
            <person name="Smith J.L."/>
            <person name="Gerwick L."/>
            <person name="Gerwick W.H."/>
        </authorList>
    </citation>
    <scope>NUCLEOTIDE SEQUENCE [LARGE SCALE GENOMIC DNA]</scope>
    <source>
        <strain evidence="2 3">PAB10Feb10-1</strain>
    </source>
</reference>
<protein>
    <submittedName>
        <fullName evidence="2">ATP-binding protein</fullName>
    </submittedName>
</protein>
<dbReference type="GO" id="GO:0005524">
    <property type="term" value="F:ATP binding"/>
    <property type="evidence" value="ECO:0007669"/>
    <property type="project" value="UniProtKB-KW"/>
</dbReference>
<dbReference type="PANTHER" id="PTHR34301:SF8">
    <property type="entry name" value="ATPASE DOMAIN-CONTAINING PROTEIN"/>
    <property type="match status" value="1"/>
</dbReference>
<name>A0A3N6PCH8_9CYAN</name>
<evidence type="ECO:0000313" key="3">
    <source>
        <dbReference type="Proteomes" id="UP000269154"/>
    </source>
</evidence>
<dbReference type="OrthoDB" id="448481at2"/>